<reference evidence="1" key="1">
    <citation type="submission" date="2020-05" db="EMBL/GenBank/DDBJ databases">
        <title>Large-scale comparative analyses of tick genomes elucidate their genetic diversity and vector capacities.</title>
        <authorList>
            <person name="Jia N."/>
            <person name="Wang J."/>
            <person name="Shi W."/>
            <person name="Du L."/>
            <person name="Sun Y."/>
            <person name="Zhan W."/>
            <person name="Jiang J."/>
            <person name="Wang Q."/>
            <person name="Zhang B."/>
            <person name="Ji P."/>
            <person name="Sakyi L.B."/>
            <person name="Cui X."/>
            <person name="Yuan T."/>
            <person name="Jiang B."/>
            <person name="Yang W."/>
            <person name="Lam T.T.-Y."/>
            <person name="Chang Q."/>
            <person name="Ding S."/>
            <person name="Wang X."/>
            <person name="Zhu J."/>
            <person name="Ruan X."/>
            <person name="Zhao L."/>
            <person name="Wei J."/>
            <person name="Que T."/>
            <person name="Du C."/>
            <person name="Cheng J."/>
            <person name="Dai P."/>
            <person name="Han X."/>
            <person name="Huang E."/>
            <person name="Gao Y."/>
            <person name="Liu J."/>
            <person name="Shao H."/>
            <person name="Ye R."/>
            <person name="Li L."/>
            <person name="Wei W."/>
            <person name="Wang X."/>
            <person name="Wang C."/>
            <person name="Yang T."/>
            <person name="Huo Q."/>
            <person name="Li W."/>
            <person name="Guo W."/>
            <person name="Chen H."/>
            <person name="Zhou L."/>
            <person name="Ni X."/>
            <person name="Tian J."/>
            <person name="Zhou Y."/>
            <person name="Sheng Y."/>
            <person name="Liu T."/>
            <person name="Pan Y."/>
            <person name="Xia L."/>
            <person name="Li J."/>
            <person name="Zhao F."/>
            <person name="Cao W."/>
        </authorList>
    </citation>
    <scope>NUCLEOTIDE SEQUENCE</scope>
    <source>
        <strain evidence="1">Hyas-2018</strain>
    </source>
</reference>
<sequence length="169" mass="18789">MSSLGLLCGPVLLTVALLSAWSVLLSGAADLNSAQLRLIADRLKLDQCRSLVESLRTSEDDYALDHTPDGHAESHALSCYRLLELWNRQRPANSTFHTLLVRLQELGHRDLADDLSRAVYGEKVLAVKASFLSDPFRRVRREARVRPPTSVASEIARRHVVATARRPAI</sequence>
<protein>
    <submittedName>
        <fullName evidence="1">Uncharacterized protein</fullName>
    </submittedName>
</protein>
<evidence type="ECO:0000313" key="2">
    <source>
        <dbReference type="Proteomes" id="UP000821845"/>
    </source>
</evidence>
<evidence type="ECO:0000313" key="1">
    <source>
        <dbReference type="EMBL" id="KAH6922807.1"/>
    </source>
</evidence>
<accession>A0ACB7RPH4</accession>
<dbReference type="Proteomes" id="UP000821845">
    <property type="component" value="Chromosome 9"/>
</dbReference>
<proteinExistence type="predicted"/>
<keyword evidence="2" id="KW-1185">Reference proteome</keyword>
<gene>
    <name evidence="1" type="ORF">HPB50_019312</name>
</gene>
<name>A0ACB7RPH4_HYAAI</name>
<dbReference type="EMBL" id="CM023489">
    <property type="protein sequence ID" value="KAH6922807.1"/>
    <property type="molecule type" value="Genomic_DNA"/>
</dbReference>
<organism evidence="1 2">
    <name type="scientific">Hyalomma asiaticum</name>
    <name type="common">Tick</name>
    <dbReference type="NCBI Taxonomy" id="266040"/>
    <lineage>
        <taxon>Eukaryota</taxon>
        <taxon>Metazoa</taxon>
        <taxon>Ecdysozoa</taxon>
        <taxon>Arthropoda</taxon>
        <taxon>Chelicerata</taxon>
        <taxon>Arachnida</taxon>
        <taxon>Acari</taxon>
        <taxon>Parasitiformes</taxon>
        <taxon>Ixodida</taxon>
        <taxon>Ixodoidea</taxon>
        <taxon>Ixodidae</taxon>
        <taxon>Hyalomminae</taxon>
        <taxon>Hyalomma</taxon>
    </lineage>
</organism>
<comment type="caution">
    <text evidence="1">The sequence shown here is derived from an EMBL/GenBank/DDBJ whole genome shotgun (WGS) entry which is preliminary data.</text>
</comment>